<sequence length="236" mass="26092">MAQKKKSNYTLEIVFGGLVLVILLAIFVPSILGGSDSDESSPSIDGPKEGVEVPVEEHDPVLGDDDAPVTVVEFVDYQCPSCKVSAEQTLPKIKENYVESGEVRYVLKDFPLSSHPNAVPAAVAVRAAGEQGMYWEMHDLVFENQSEWAELSDDELNDKFLSYAEELGLDTEQFAEDIEKDQLTDRVMAGRKLGEDLGVRYTPTMFVNGKVYEDPVGPDELEDIIEEAKRTADSLK</sequence>
<keyword evidence="6" id="KW-1133">Transmembrane helix</keyword>
<dbReference type="InterPro" id="IPR012336">
    <property type="entry name" value="Thioredoxin-like_fold"/>
</dbReference>
<dbReference type="AlphaFoldDB" id="A0A1U9K563"/>
<dbReference type="PANTHER" id="PTHR13887">
    <property type="entry name" value="GLUTATHIONE S-TRANSFERASE KAPPA"/>
    <property type="match status" value="1"/>
</dbReference>
<dbReference type="Proteomes" id="UP000188603">
    <property type="component" value="Chromosome"/>
</dbReference>
<evidence type="ECO:0000313" key="8">
    <source>
        <dbReference type="EMBL" id="AQS55197.1"/>
    </source>
</evidence>
<comment type="similarity">
    <text evidence="1">Belongs to the thioredoxin family. DsbA subfamily.</text>
</comment>
<evidence type="ECO:0000256" key="6">
    <source>
        <dbReference type="SAM" id="Phobius"/>
    </source>
</evidence>
<keyword evidence="5" id="KW-0676">Redox-active center</keyword>
<evidence type="ECO:0000259" key="7">
    <source>
        <dbReference type="PROSITE" id="PS51352"/>
    </source>
</evidence>
<dbReference type="KEGG" id="ntr:B0W44_04825"/>
<keyword evidence="6" id="KW-0472">Membrane</keyword>
<dbReference type="PANTHER" id="PTHR13887:SF14">
    <property type="entry name" value="DISULFIDE BOND FORMATION PROTEIN D"/>
    <property type="match status" value="1"/>
</dbReference>
<evidence type="ECO:0000313" key="9">
    <source>
        <dbReference type="Proteomes" id="UP000188603"/>
    </source>
</evidence>
<organism evidence="8 9">
    <name type="scientific">Novibacillus thermophilus</name>
    <dbReference type="NCBI Taxonomy" id="1471761"/>
    <lineage>
        <taxon>Bacteria</taxon>
        <taxon>Bacillati</taxon>
        <taxon>Bacillota</taxon>
        <taxon>Bacilli</taxon>
        <taxon>Bacillales</taxon>
        <taxon>Thermoactinomycetaceae</taxon>
        <taxon>Novibacillus</taxon>
    </lineage>
</organism>
<reference evidence="8 9" key="1">
    <citation type="journal article" date="2015" name="Int. J. Syst. Evol. Microbiol.">
        <title>Novibacillus thermophilus gen. nov., sp. nov., a Gram-staining-negative and moderately thermophilic member of the family Thermoactinomycetaceae.</title>
        <authorList>
            <person name="Yang G."/>
            <person name="Chen J."/>
            <person name="Zhou S."/>
        </authorList>
    </citation>
    <scope>NUCLEOTIDE SEQUENCE [LARGE SCALE GENOMIC DNA]</scope>
    <source>
        <strain evidence="8 9">SG-1</strain>
    </source>
</reference>
<protein>
    <recommendedName>
        <fullName evidence="7">Thioredoxin domain-containing protein</fullName>
    </recommendedName>
</protein>
<keyword evidence="4" id="KW-1015">Disulfide bond</keyword>
<dbReference type="PROSITE" id="PS51352">
    <property type="entry name" value="THIOREDOXIN_2"/>
    <property type="match status" value="1"/>
</dbReference>
<evidence type="ECO:0000256" key="5">
    <source>
        <dbReference type="ARBA" id="ARBA00023284"/>
    </source>
</evidence>
<evidence type="ECO:0000256" key="4">
    <source>
        <dbReference type="ARBA" id="ARBA00023157"/>
    </source>
</evidence>
<dbReference type="InterPro" id="IPR013766">
    <property type="entry name" value="Thioredoxin_domain"/>
</dbReference>
<dbReference type="RefSeq" id="WP_169835425.1">
    <property type="nucleotide sequence ID" value="NZ_CP019699.1"/>
</dbReference>
<dbReference type="InterPro" id="IPR036249">
    <property type="entry name" value="Thioredoxin-like_sf"/>
</dbReference>
<dbReference type="SUPFAM" id="SSF52833">
    <property type="entry name" value="Thioredoxin-like"/>
    <property type="match status" value="1"/>
</dbReference>
<keyword evidence="6" id="KW-0812">Transmembrane</keyword>
<dbReference type="Gene3D" id="3.40.30.10">
    <property type="entry name" value="Glutaredoxin"/>
    <property type="match status" value="1"/>
</dbReference>
<accession>A0A1U9K563</accession>
<keyword evidence="2" id="KW-0732">Signal</keyword>
<evidence type="ECO:0000256" key="3">
    <source>
        <dbReference type="ARBA" id="ARBA00023002"/>
    </source>
</evidence>
<gene>
    <name evidence="8" type="ORF">B0W44_04825</name>
</gene>
<feature type="transmembrane region" description="Helical" evidence="6">
    <location>
        <begin position="12"/>
        <end position="32"/>
    </location>
</feature>
<proteinExistence type="inferred from homology"/>
<feature type="domain" description="Thioredoxin" evidence="7">
    <location>
        <begin position="30"/>
        <end position="230"/>
    </location>
</feature>
<evidence type="ECO:0000256" key="1">
    <source>
        <dbReference type="ARBA" id="ARBA00005791"/>
    </source>
</evidence>
<keyword evidence="9" id="KW-1185">Reference proteome</keyword>
<dbReference type="Pfam" id="PF13462">
    <property type="entry name" value="Thioredoxin_4"/>
    <property type="match status" value="1"/>
</dbReference>
<dbReference type="GO" id="GO:0016491">
    <property type="term" value="F:oxidoreductase activity"/>
    <property type="evidence" value="ECO:0007669"/>
    <property type="project" value="UniProtKB-KW"/>
</dbReference>
<dbReference type="STRING" id="1471761.B0W44_04825"/>
<name>A0A1U9K563_9BACL</name>
<keyword evidence="3" id="KW-0560">Oxidoreductase</keyword>
<dbReference type="EMBL" id="CP019699">
    <property type="protein sequence ID" value="AQS55197.1"/>
    <property type="molecule type" value="Genomic_DNA"/>
</dbReference>
<evidence type="ECO:0000256" key="2">
    <source>
        <dbReference type="ARBA" id="ARBA00022729"/>
    </source>
</evidence>